<dbReference type="InterPro" id="IPR006750">
    <property type="entry name" value="YdcZ"/>
</dbReference>
<evidence type="ECO:0000313" key="2">
    <source>
        <dbReference type="EMBL" id="MFC3196678.1"/>
    </source>
</evidence>
<dbReference type="PANTHER" id="PTHR34821:SF2">
    <property type="entry name" value="INNER MEMBRANE PROTEIN YDCZ"/>
    <property type="match status" value="1"/>
</dbReference>
<feature type="transmembrane region" description="Helical" evidence="1">
    <location>
        <begin position="102"/>
        <end position="123"/>
    </location>
</feature>
<dbReference type="PANTHER" id="PTHR34821">
    <property type="entry name" value="INNER MEMBRANE PROTEIN YDCZ"/>
    <property type="match status" value="1"/>
</dbReference>
<dbReference type="EMBL" id="JBHRTA010000009">
    <property type="protein sequence ID" value="MFC3196678.1"/>
    <property type="molecule type" value="Genomic_DNA"/>
</dbReference>
<keyword evidence="3" id="KW-1185">Reference proteome</keyword>
<keyword evidence="1" id="KW-1133">Transmembrane helix</keyword>
<dbReference type="Proteomes" id="UP001595526">
    <property type="component" value="Unassembled WGS sequence"/>
</dbReference>
<gene>
    <name evidence="2" type="ORF">ACFOET_03540</name>
</gene>
<feature type="transmembrane region" description="Helical" evidence="1">
    <location>
        <begin position="129"/>
        <end position="147"/>
    </location>
</feature>
<proteinExistence type="predicted"/>
<sequence>MNQYLITAIALFGGICLAVQAAFSSQLGVLLKRPILASIATYSSGALVAIVFVMLFAREAVSLHAAKQVPWYLWFIGGLFSVVGITLYYFAIPRIGMGKMMAFGLCGQLLFSVIAGHFGWLGLPVEPMTIKRMIGVVAMSLGIFFVVSN</sequence>
<keyword evidence="1" id="KW-0812">Transmembrane</keyword>
<protein>
    <submittedName>
        <fullName evidence="2">DMT family transporter</fullName>
    </submittedName>
</protein>
<evidence type="ECO:0000256" key="1">
    <source>
        <dbReference type="SAM" id="Phobius"/>
    </source>
</evidence>
<dbReference type="Pfam" id="PF04657">
    <property type="entry name" value="DMT_YdcZ"/>
    <property type="match status" value="1"/>
</dbReference>
<keyword evidence="1" id="KW-0472">Membrane</keyword>
<feature type="transmembrane region" description="Helical" evidence="1">
    <location>
        <begin position="35"/>
        <end position="57"/>
    </location>
</feature>
<dbReference type="RefSeq" id="WP_379019629.1">
    <property type="nucleotide sequence ID" value="NZ_JBHRTA010000009.1"/>
</dbReference>
<feature type="transmembrane region" description="Helical" evidence="1">
    <location>
        <begin position="69"/>
        <end position="90"/>
    </location>
</feature>
<feature type="transmembrane region" description="Helical" evidence="1">
    <location>
        <begin position="6"/>
        <end position="23"/>
    </location>
</feature>
<comment type="caution">
    <text evidence="2">The sequence shown here is derived from an EMBL/GenBank/DDBJ whole genome shotgun (WGS) entry which is preliminary data.</text>
</comment>
<name>A0ABV7JII5_9SPHI</name>
<accession>A0ABV7JII5</accession>
<reference evidence="3" key="1">
    <citation type="journal article" date="2019" name="Int. J. Syst. Evol. Microbiol.">
        <title>The Global Catalogue of Microorganisms (GCM) 10K type strain sequencing project: providing services to taxonomists for standard genome sequencing and annotation.</title>
        <authorList>
            <consortium name="The Broad Institute Genomics Platform"/>
            <consortium name="The Broad Institute Genome Sequencing Center for Infectious Disease"/>
            <person name="Wu L."/>
            <person name="Ma J."/>
        </authorList>
    </citation>
    <scope>NUCLEOTIDE SEQUENCE [LARGE SCALE GENOMIC DNA]</scope>
    <source>
        <strain evidence="3">KCTC 52416</strain>
    </source>
</reference>
<evidence type="ECO:0000313" key="3">
    <source>
        <dbReference type="Proteomes" id="UP001595526"/>
    </source>
</evidence>
<organism evidence="2 3">
    <name type="scientific">Parapedobacter deserti</name>
    <dbReference type="NCBI Taxonomy" id="1912957"/>
    <lineage>
        <taxon>Bacteria</taxon>
        <taxon>Pseudomonadati</taxon>
        <taxon>Bacteroidota</taxon>
        <taxon>Sphingobacteriia</taxon>
        <taxon>Sphingobacteriales</taxon>
        <taxon>Sphingobacteriaceae</taxon>
        <taxon>Parapedobacter</taxon>
    </lineage>
</organism>